<dbReference type="InterPro" id="IPR033867">
    <property type="entry name" value="Mrt4"/>
</dbReference>
<dbReference type="Gene3D" id="3.30.70.1730">
    <property type="match status" value="1"/>
</dbReference>
<keyword evidence="5 6" id="KW-0539">Nucleus</keyword>
<dbReference type="InterPro" id="IPR043164">
    <property type="entry name" value="Ribosomal_uL10-like_insert_sf"/>
</dbReference>
<dbReference type="InterPro" id="IPR001790">
    <property type="entry name" value="Ribosomal_uL10"/>
</dbReference>
<proteinExistence type="inferred from homology"/>
<evidence type="ECO:0000259" key="8">
    <source>
        <dbReference type="Pfam" id="PF17777"/>
    </source>
</evidence>
<dbReference type="GO" id="GO:0005737">
    <property type="term" value="C:cytoplasm"/>
    <property type="evidence" value="ECO:0007669"/>
    <property type="project" value="UniProtKB-SubCell"/>
</dbReference>
<dbReference type="Pfam" id="PF17777">
    <property type="entry name" value="RL10P_insert"/>
    <property type="match status" value="1"/>
</dbReference>
<feature type="region of interest" description="Disordered" evidence="7">
    <location>
        <begin position="1"/>
        <end position="24"/>
    </location>
</feature>
<reference evidence="9" key="1">
    <citation type="submission" date="2021-01" db="EMBL/GenBank/DDBJ databases">
        <authorList>
            <person name="Corre E."/>
            <person name="Pelletier E."/>
            <person name="Niang G."/>
            <person name="Scheremetjew M."/>
            <person name="Finn R."/>
            <person name="Kale V."/>
            <person name="Holt S."/>
            <person name="Cochrane G."/>
            <person name="Meng A."/>
            <person name="Brown T."/>
            <person name="Cohen L."/>
        </authorList>
    </citation>
    <scope>NUCLEOTIDE SEQUENCE</scope>
    <source>
        <strain evidence="9">CCMP644</strain>
    </source>
</reference>
<evidence type="ECO:0000256" key="4">
    <source>
        <dbReference type="ARBA" id="ARBA00022490"/>
    </source>
</evidence>
<dbReference type="Pfam" id="PF00466">
    <property type="entry name" value="Ribosomal_L10"/>
    <property type="match status" value="1"/>
</dbReference>
<sequence>MPKSKRNKTVSLTKVKPGGRPKKEGLVQNVSEALDKYESIYVFKFDNLRASTLKNLRQLHREDRYFMGKNKIMQLALGRTPEEEPKENLHQLSQHLSGSSGLFCTSRPRKHIIDFFKKFVETDFARGGTPATVTHTIPAGPLPFQHTMVDQLRKLGLPVMLKTGVVTCERDHKVCTKGTPLTPEQAQVLKLLGVKTCEFRVQLVAVWENDNYTEL</sequence>
<feature type="domain" description="Large ribosomal subunit protein uL10-like insertion" evidence="8">
    <location>
        <begin position="125"/>
        <end position="194"/>
    </location>
</feature>
<dbReference type="AlphaFoldDB" id="A0A6U4IQ12"/>
<comment type="subcellular location">
    <subcellularLocation>
        <location evidence="6">Cytoplasm</location>
    </subcellularLocation>
    <subcellularLocation>
        <location evidence="6">Nucleus</location>
        <location evidence="6">Nucleolus</location>
    </subcellularLocation>
</comment>
<evidence type="ECO:0000256" key="6">
    <source>
        <dbReference type="RuleBase" id="RU364039"/>
    </source>
</evidence>
<dbReference type="EMBL" id="HBFX01014242">
    <property type="protein sequence ID" value="CAD8954033.1"/>
    <property type="molecule type" value="Transcribed_RNA"/>
</dbReference>
<gene>
    <name evidence="9" type="ORF">HAND00432_LOCUS8570</name>
</gene>
<protein>
    <recommendedName>
        <fullName evidence="6">Ribosome assembly factor mrt4</fullName>
    </recommendedName>
</protein>
<dbReference type="PANTHER" id="PTHR45841:SF1">
    <property type="entry name" value="MRNA TURNOVER PROTEIN 4 HOMOLOG"/>
    <property type="match status" value="1"/>
</dbReference>
<dbReference type="CDD" id="cd05796">
    <property type="entry name" value="Ribosomal_P0_like"/>
    <property type="match status" value="1"/>
</dbReference>
<evidence type="ECO:0000256" key="5">
    <source>
        <dbReference type="ARBA" id="ARBA00023242"/>
    </source>
</evidence>
<comment type="subunit">
    <text evidence="3 6">Associates with the pre-60S ribosomal particle.</text>
</comment>
<dbReference type="PANTHER" id="PTHR45841">
    <property type="entry name" value="MRNA TURNOVER PROTEIN 4 MRTO4"/>
    <property type="match status" value="1"/>
</dbReference>
<comment type="function">
    <text evidence="1 6">Component of the ribosome assembly machinery. Nuclear paralog of the ribosomal protein P0, it binds pre-60S subunits at an early stage of assembly in the nucleolus, and is replaced by P0 in cytoplasmic pre-60S subunits and mature 80S ribosomes.</text>
</comment>
<dbReference type="GO" id="GO:0005730">
    <property type="term" value="C:nucleolus"/>
    <property type="evidence" value="ECO:0007669"/>
    <property type="project" value="UniProtKB-SubCell"/>
</dbReference>
<dbReference type="GO" id="GO:0003723">
    <property type="term" value="F:RNA binding"/>
    <property type="evidence" value="ECO:0007669"/>
    <property type="project" value="TreeGrafter"/>
</dbReference>
<keyword evidence="6" id="KW-0690">Ribosome biogenesis</keyword>
<evidence type="ECO:0000256" key="3">
    <source>
        <dbReference type="ARBA" id="ARBA00011117"/>
    </source>
</evidence>
<dbReference type="GO" id="GO:0000027">
    <property type="term" value="P:ribosomal large subunit assembly"/>
    <property type="evidence" value="ECO:0007669"/>
    <property type="project" value="InterPro"/>
</dbReference>
<keyword evidence="4 6" id="KW-0963">Cytoplasm</keyword>
<dbReference type="SUPFAM" id="SSF160369">
    <property type="entry name" value="Ribosomal protein L10-like"/>
    <property type="match status" value="1"/>
</dbReference>
<dbReference type="Gene3D" id="3.90.105.20">
    <property type="match status" value="1"/>
</dbReference>
<evidence type="ECO:0000256" key="7">
    <source>
        <dbReference type="SAM" id="MobiDB-lite"/>
    </source>
</evidence>
<dbReference type="GO" id="GO:0030687">
    <property type="term" value="C:preribosome, large subunit precursor"/>
    <property type="evidence" value="ECO:0007669"/>
    <property type="project" value="TreeGrafter"/>
</dbReference>
<dbReference type="InterPro" id="IPR051742">
    <property type="entry name" value="Ribosome_Assembly_uL10"/>
</dbReference>
<dbReference type="InterPro" id="IPR043141">
    <property type="entry name" value="Ribosomal_uL10-like_sf"/>
</dbReference>
<dbReference type="FunFam" id="3.30.70.1730:FF:000005">
    <property type="entry name" value="Ribosome assembly factor mrt4"/>
    <property type="match status" value="1"/>
</dbReference>
<dbReference type="InterPro" id="IPR040637">
    <property type="entry name" value="Ribosomal_uL10-like_insert"/>
</dbReference>
<evidence type="ECO:0000256" key="1">
    <source>
        <dbReference type="ARBA" id="ARBA00004046"/>
    </source>
</evidence>
<comment type="similarity">
    <text evidence="2 6">Belongs to the universal ribosomal protein uL10 family.</text>
</comment>
<accession>A0A6U4IQ12</accession>
<dbReference type="GO" id="GO:0000956">
    <property type="term" value="P:nuclear-transcribed mRNA catabolic process"/>
    <property type="evidence" value="ECO:0007669"/>
    <property type="project" value="TreeGrafter"/>
</dbReference>
<name>A0A6U4IQ12_HEMAN</name>
<evidence type="ECO:0000313" key="9">
    <source>
        <dbReference type="EMBL" id="CAD8954033.1"/>
    </source>
</evidence>
<organism evidence="9">
    <name type="scientific">Hemiselmis andersenii</name>
    <name type="common">Cryptophyte alga</name>
    <dbReference type="NCBI Taxonomy" id="464988"/>
    <lineage>
        <taxon>Eukaryota</taxon>
        <taxon>Cryptophyceae</taxon>
        <taxon>Cryptomonadales</taxon>
        <taxon>Hemiselmidaceae</taxon>
        <taxon>Hemiselmis</taxon>
    </lineage>
</organism>
<evidence type="ECO:0000256" key="2">
    <source>
        <dbReference type="ARBA" id="ARBA00008889"/>
    </source>
</evidence>
<dbReference type="FunFam" id="3.90.105.20:FF:000003">
    <property type="entry name" value="Ribosome assembly factor mrt4"/>
    <property type="match status" value="1"/>
</dbReference>
<dbReference type="GO" id="GO:0006364">
    <property type="term" value="P:rRNA processing"/>
    <property type="evidence" value="ECO:0007669"/>
    <property type="project" value="TreeGrafter"/>
</dbReference>